<gene>
    <name evidence="10" type="ORF">CLV40_12458</name>
</gene>
<feature type="domain" description="Peptidase S8/S53" evidence="9">
    <location>
        <begin position="197"/>
        <end position="455"/>
    </location>
</feature>
<evidence type="ECO:0000256" key="5">
    <source>
        <dbReference type="PIRSR" id="PIRSR615500-1"/>
    </source>
</evidence>
<dbReference type="Pfam" id="PF00082">
    <property type="entry name" value="Peptidase_S8"/>
    <property type="match status" value="1"/>
</dbReference>
<dbReference type="InterPro" id="IPR022398">
    <property type="entry name" value="Peptidase_S8_His-AS"/>
</dbReference>
<dbReference type="PANTHER" id="PTHR43806">
    <property type="entry name" value="PEPTIDASE S8"/>
    <property type="match status" value="1"/>
</dbReference>
<dbReference type="InterPro" id="IPR050131">
    <property type="entry name" value="Peptidase_S8_subtilisin-like"/>
</dbReference>
<dbReference type="GO" id="GO:0006508">
    <property type="term" value="P:proteolysis"/>
    <property type="evidence" value="ECO:0007669"/>
    <property type="project" value="UniProtKB-KW"/>
</dbReference>
<dbReference type="InterPro" id="IPR000209">
    <property type="entry name" value="Peptidase_S8/S53_dom"/>
</dbReference>
<dbReference type="AlphaFoldDB" id="A0A2S6GF08"/>
<proteinExistence type="inferred from homology"/>
<keyword evidence="2 6" id="KW-0645">Protease</keyword>
<organism evidence="10 11">
    <name type="scientific">Actinokineospora auranticolor</name>
    <dbReference type="NCBI Taxonomy" id="155976"/>
    <lineage>
        <taxon>Bacteria</taxon>
        <taxon>Bacillati</taxon>
        <taxon>Actinomycetota</taxon>
        <taxon>Actinomycetes</taxon>
        <taxon>Pseudonocardiales</taxon>
        <taxon>Pseudonocardiaceae</taxon>
        <taxon>Actinokineospora</taxon>
    </lineage>
</organism>
<dbReference type="Gene3D" id="3.40.50.200">
    <property type="entry name" value="Peptidase S8/S53 domain"/>
    <property type="match status" value="1"/>
</dbReference>
<keyword evidence="4 6" id="KW-0720">Serine protease</keyword>
<feature type="chain" id="PRO_5039377104" evidence="8">
    <location>
        <begin position="24"/>
        <end position="1056"/>
    </location>
</feature>
<dbReference type="PANTHER" id="PTHR43806:SF11">
    <property type="entry name" value="CEREVISIN-RELATED"/>
    <property type="match status" value="1"/>
</dbReference>
<accession>A0A2S6GF08</accession>
<keyword evidence="8" id="KW-0732">Signal</keyword>
<protein>
    <submittedName>
        <fullName evidence="10">Subtilase family protein</fullName>
    </submittedName>
</protein>
<comment type="similarity">
    <text evidence="1 6 7">Belongs to the peptidase S8 family.</text>
</comment>
<dbReference type="PROSITE" id="PS00136">
    <property type="entry name" value="SUBTILASE_ASP"/>
    <property type="match status" value="1"/>
</dbReference>
<sequence length="1056" mass="108084">MRRRTHVVIASTAVTLLSTGLPAASAPAVAVGGSSDLAHTVTLLSGDQVQLSAPGARPVVRAAAGREGVAFRVFTENGHLHVIPADAQGLLSAGRLDPRLFDVTGLLDQGYDNRRGDLPLIATGPAPRAAMAGVRATRDLPAVGARALSAEKSALAGSWHALASTGKVWLDGKVTAGLDRSAAQIGAPQAWQAGVTGRGVTVAVLDTGVDQTHPDLAGQEIGEHNFTDSADNVDRVGHGTHVASIIAGTGAKYRGIASGARILDGKVLDDHGYGLQSWIVAGMEWATAQGADVVNLSLGGADTPGIDPVEEAVNRLSASTGKLFVVAAGNNGAARTIDSPGSADAALTVGSVGREDKLSSFSSRGPRIDGALKPDITAPGENIVAAKAAQATIGDPAEDGYIALSGTSMATPHVTGSAALLKQRHPDWTGQQLKAALTASARPAPGLDGFAQGAGRVDVSAALAATVTTEPASVSVPTARWPHTDDTPVARAITYCNSGTAPVTLTLTADVLGPDGKPAPAGLFTVSPARLTVPPGGTAAATATVDTRVGTADGLFGGAIVATGGGQTTRTAIGVDREVESYSVKVTLIGLDGKPTANAGANLFNYDGVGVYSGGDPTGVFTLRLPRGKYEFDAFLVDSPTNTVQTVVYPALDLTADTEIVADSRTAKPIDVRPPDAGATQVGGTVGLTGKTARGDYGTYTTVDDFSRIRTARIGPNPQNPPAASFVEGTYTSDKGFYDLFYAFPGDYPTGLTRHPRATDIATVKTTFANAAPDSSPSVSPYASVPGVVSSGVQTVVPAAVTGTTQFANTDGGVLWATYAYLGGRLPREYWTPLLKLTPGTTTQRRMNAGIVGPTAQSGPRFGITRSQGTLLVYPGLFGDGAGNWGSSDYTGATTLSKDGTRIGENPGGGLSRFPVGDGSGTYTVAATADRDRGYDLATHVDATWTFRSGPDNEAVPVSAVRFKGVLDAADTAPAGRYYLPVTLEKETGQVELPRTLTVEVSYDEGKTWAAAPVVAKSLVVLDHPKGAGSVSLRAAAEDSRGSTVKQTVIRAYKLR</sequence>
<dbReference type="InterPro" id="IPR015500">
    <property type="entry name" value="Peptidase_S8_subtilisin-rel"/>
</dbReference>
<dbReference type="PRINTS" id="PR00723">
    <property type="entry name" value="SUBTILISIN"/>
</dbReference>
<dbReference type="GO" id="GO:0004252">
    <property type="term" value="F:serine-type endopeptidase activity"/>
    <property type="evidence" value="ECO:0007669"/>
    <property type="project" value="UniProtKB-UniRule"/>
</dbReference>
<dbReference type="InterPro" id="IPR023828">
    <property type="entry name" value="Peptidase_S8_Ser-AS"/>
</dbReference>
<comment type="caution">
    <text evidence="10">The sequence shown here is derived from an EMBL/GenBank/DDBJ whole genome shotgun (WGS) entry which is preliminary data.</text>
</comment>
<feature type="active site" description="Charge relay system" evidence="5 6">
    <location>
        <position position="206"/>
    </location>
</feature>
<evidence type="ECO:0000256" key="6">
    <source>
        <dbReference type="PROSITE-ProRule" id="PRU01240"/>
    </source>
</evidence>
<dbReference type="InterPro" id="IPR023827">
    <property type="entry name" value="Peptidase_S8_Asp-AS"/>
</dbReference>
<dbReference type="Proteomes" id="UP000239203">
    <property type="component" value="Unassembled WGS sequence"/>
</dbReference>
<evidence type="ECO:0000256" key="4">
    <source>
        <dbReference type="ARBA" id="ARBA00022825"/>
    </source>
</evidence>
<evidence type="ECO:0000256" key="8">
    <source>
        <dbReference type="SAM" id="SignalP"/>
    </source>
</evidence>
<dbReference type="InterPro" id="IPR036852">
    <property type="entry name" value="Peptidase_S8/S53_dom_sf"/>
</dbReference>
<evidence type="ECO:0000259" key="9">
    <source>
        <dbReference type="Pfam" id="PF00082"/>
    </source>
</evidence>
<feature type="signal peptide" evidence="8">
    <location>
        <begin position="1"/>
        <end position="23"/>
    </location>
</feature>
<evidence type="ECO:0000256" key="1">
    <source>
        <dbReference type="ARBA" id="ARBA00011073"/>
    </source>
</evidence>
<evidence type="ECO:0000313" key="11">
    <source>
        <dbReference type="Proteomes" id="UP000239203"/>
    </source>
</evidence>
<reference evidence="10 11" key="1">
    <citation type="submission" date="2018-02" db="EMBL/GenBank/DDBJ databases">
        <title>Genomic Encyclopedia of Archaeal and Bacterial Type Strains, Phase II (KMG-II): from individual species to whole genera.</title>
        <authorList>
            <person name="Goeker M."/>
        </authorList>
    </citation>
    <scope>NUCLEOTIDE SEQUENCE [LARGE SCALE GENOMIC DNA]</scope>
    <source>
        <strain evidence="10 11">YU 961-1</strain>
    </source>
</reference>
<feature type="active site" description="Charge relay system" evidence="5 6">
    <location>
        <position position="408"/>
    </location>
</feature>
<name>A0A2S6GF08_9PSEU</name>
<evidence type="ECO:0000256" key="7">
    <source>
        <dbReference type="RuleBase" id="RU003355"/>
    </source>
</evidence>
<dbReference type="SUPFAM" id="SSF52743">
    <property type="entry name" value="Subtilisin-like"/>
    <property type="match status" value="1"/>
</dbReference>
<keyword evidence="3 6" id="KW-0378">Hydrolase</keyword>
<evidence type="ECO:0000256" key="3">
    <source>
        <dbReference type="ARBA" id="ARBA00022801"/>
    </source>
</evidence>
<evidence type="ECO:0000256" key="2">
    <source>
        <dbReference type="ARBA" id="ARBA00022670"/>
    </source>
</evidence>
<dbReference type="PROSITE" id="PS00137">
    <property type="entry name" value="SUBTILASE_HIS"/>
    <property type="match status" value="1"/>
</dbReference>
<dbReference type="OrthoDB" id="9795680at2"/>
<evidence type="ECO:0000313" key="10">
    <source>
        <dbReference type="EMBL" id="PPK63814.1"/>
    </source>
</evidence>
<keyword evidence="11" id="KW-1185">Reference proteome</keyword>
<dbReference type="PROSITE" id="PS51892">
    <property type="entry name" value="SUBTILASE"/>
    <property type="match status" value="1"/>
</dbReference>
<dbReference type="RefSeq" id="WP_146108300.1">
    <property type="nucleotide sequence ID" value="NZ_CP154825.1"/>
</dbReference>
<dbReference type="PROSITE" id="PS00138">
    <property type="entry name" value="SUBTILASE_SER"/>
    <property type="match status" value="1"/>
</dbReference>
<feature type="active site" description="Charge relay system" evidence="5 6">
    <location>
        <position position="238"/>
    </location>
</feature>
<dbReference type="EMBL" id="PTIX01000024">
    <property type="protein sequence ID" value="PPK63814.1"/>
    <property type="molecule type" value="Genomic_DNA"/>
</dbReference>